<keyword evidence="3" id="KW-1185">Reference proteome</keyword>
<keyword evidence="1" id="KW-1133">Transmembrane helix</keyword>
<feature type="transmembrane region" description="Helical" evidence="1">
    <location>
        <begin position="27"/>
        <end position="51"/>
    </location>
</feature>
<gene>
    <name evidence="2" type="ORF">DEIGR_500001</name>
</gene>
<evidence type="ECO:0000313" key="3">
    <source>
        <dbReference type="Proteomes" id="UP000056209"/>
    </source>
</evidence>
<evidence type="ECO:0000313" key="2">
    <source>
        <dbReference type="EMBL" id="GAQ24008.1"/>
    </source>
</evidence>
<dbReference type="EMBL" id="BCMS01000007">
    <property type="protein sequence ID" value="GAQ24008.1"/>
    <property type="molecule type" value="Genomic_DNA"/>
</dbReference>
<dbReference type="Proteomes" id="UP000056209">
    <property type="component" value="Unassembled WGS sequence"/>
</dbReference>
<feature type="transmembrane region" description="Helical" evidence="1">
    <location>
        <begin position="58"/>
        <end position="78"/>
    </location>
</feature>
<name>A0A100HNL3_9DEIO</name>
<reference evidence="3" key="1">
    <citation type="submission" date="2015-11" db="EMBL/GenBank/DDBJ databases">
        <title>Draft Genome Sequence of the Radioresistant Bacterium Deinococcus grandis, Isolated from Freshwater Fish in Japan.</title>
        <authorList>
            <person name="Satoh K."/>
            <person name="Onodera T."/>
            <person name="Omoso K."/>
            <person name="Takeda-Yano K."/>
            <person name="Katayama T."/>
            <person name="Oono Y."/>
            <person name="Narumi I."/>
        </authorList>
    </citation>
    <scope>NUCLEOTIDE SEQUENCE [LARGE SCALE GENOMIC DNA]</scope>
    <source>
        <strain evidence="3">ATCC 43672</strain>
    </source>
</reference>
<organism evidence="2 3">
    <name type="scientific">Deinococcus grandis</name>
    <dbReference type="NCBI Taxonomy" id="57498"/>
    <lineage>
        <taxon>Bacteria</taxon>
        <taxon>Thermotogati</taxon>
        <taxon>Deinococcota</taxon>
        <taxon>Deinococci</taxon>
        <taxon>Deinococcales</taxon>
        <taxon>Deinococcaceae</taxon>
        <taxon>Deinococcus</taxon>
    </lineage>
</organism>
<keyword evidence="1" id="KW-0472">Membrane</keyword>
<accession>A0A100HNL3</accession>
<dbReference type="AlphaFoldDB" id="A0A100HNL3"/>
<protein>
    <submittedName>
        <fullName evidence="2">Uncharacterized protein</fullName>
    </submittedName>
</protein>
<keyword evidence="1" id="KW-0812">Transmembrane</keyword>
<proteinExistence type="predicted"/>
<sequence>MRTSGTDLVHFEVENALWERILLDTNVFRLSLALVGLVAFIALLVATVILAKAGQPMWAAFTGTGAVVVCVGALYRLLLTLGQPA</sequence>
<comment type="caution">
    <text evidence="2">The sequence shown here is derived from an EMBL/GenBank/DDBJ whole genome shotgun (WGS) entry which is preliminary data.</text>
</comment>
<evidence type="ECO:0000256" key="1">
    <source>
        <dbReference type="SAM" id="Phobius"/>
    </source>
</evidence>